<reference evidence="16" key="1">
    <citation type="submission" date="2025-08" db="UniProtKB">
        <authorList>
            <consortium name="RefSeq"/>
        </authorList>
    </citation>
    <scope>IDENTIFICATION</scope>
    <source>
        <tissue evidence="16">Whole organism</tissue>
    </source>
</reference>
<evidence type="ECO:0000256" key="8">
    <source>
        <dbReference type="ARBA" id="ARBA00023242"/>
    </source>
</evidence>
<feature type="domain" description="Homeobox" evidence="14">
    <location>
        <begin position="317"/>
        <end position="377"/>
    </location>
</feature>
<keyword evidence="8 9" id="KW-0539">Nucleus</keyword>
<dbReference type="PANTHER" id="PTHR24208">
    <property type="entry name" value="LIM/HOMEOBOX PROTEIN LHX"/>
    <property type="match status" value="1"/>
</dbReference>
<dbReference type="GO" id="GO:0000977">
    <property type="term" value="F:RNA polymerase II transcription regulatory region sequence-specific DNA binding"/>
    <property type="evidence" value="ECO:0007669"/>
    <property type="project" value="TreeGrafter"/>
</dbReference>
<evidence type="ECO:0000256" key="12">
    <source>
        <dbReference type="SAM" id="MobiDB-lite"/>
    </source>
</evidence>
<dbReference type="Gene3D" id="1.10.10.60">
    <property type="entry name" value="Homeodomain-like"/>
    <property type="match status" value="1"/>
</dbReference>
<dbReference type="Pfam" id="PF00046">
    <property type="entry name" value="Homeodomain"/>
    <property type="match status" value="1"/>
</dbReference>
<sequence>MKSENTLSWLSCGDPSSDGVLPEDEQHAKMIICCAGCGRPIMDKFLLTVLDRTWHAECVRCVDCGSSLTEKCFSREDKLYCRNDFFRRFGKKCSGCLEGISPSELIRKARDRVYHIKCFTCFVCRKQLSTGEELYVLTANKFVCKQDYTANKLMVGDCGVTDEEDEELDLKPPLLEANNNNPDHSNNNSNSGVASHLDSPHSSSLPPLHSSLPSPSLAASPSLLHGGMLVARPGTPLGGHITPASKSSVLHDSLTAGDTKPNISLTSYALSVSNTPTSEKEPGAYHDSDASENEASSESKDAAAAGAKVPDDEKGGNKRRGPRTTIKAKQLEVLKVAFNNTPKPTRHIREQLAKETGLPMRVIQVWFQNKRSKERRMKQLTSMGMRAHLFANPRKLRGMRMSPGMEDAYQYYGDAFGYPPQAFHDFFPGQGPPHMGFPHGLPPAMEQPLPPGGPLSDFGALGSIGLPPPPPDTPHFLGQPSDLLSQRSSPEGGVGGMLLPHGGQFDPQVTEGLVW</sequence>
<dbReference type="PROSITE" id="PS00478">
    <property type="entry name" value="LIM_DOMAIN_1"/>
    <property type="match status" value="2"/>
</dbReference>
<evidence type="ECO:0000259" key="14">
    <source>
        <dbReference type="PROSITE" id="PS50071"/>
    </source>
</evidence>
<keyword evidence="4 10" id="KW-0862">Zinc</keyword>
<dbReference type="CDD" id="cd09375">
    <property type="entry name" value="LIM2_Lhx1_Lhx5"/>
    <property type="match status" value="1"/>
</dbReference>
<protein>
    <submittedName>
        <fullName evidence="16">LIM/homeobox protein Lhx1-like isoform X1</fullName>
    </submittedName>
</protein>
<evidence type="ECO:0000256" key="9">
    <source>
        <dbReference type="PROSITE-ProRule" id="PRU00108"/>
    </source>
</evidence>
<feature type="region of interest" description="Disordered" evidence="12">
    <location>
        <begin position="273"/>
        <end position="325"/>
    </location>
</feature>
<dbReference type="CDD" id="cd09367">
    <property type="entry name" value="LIM1_Lhx1_Lhx5"/>
    <property type="match status" value="1"/>
</dbReference>
<dbReference type="PROSITE" id="PS00027">
    <property type="entry name" value="HOMEOBOX_1"/>
    <property type="match status" value="1"/>
</dbReference>
<dbReference type="AlphaFoldDB" id="A0A8B7NGB2"/>
<keyword evidence="2 10" id="KW-0479">Metal-binding</keyword>
<dbReference type="FunFam" id="2.10.110.10:FF:000006">
    <property type="entry name" value="LIM homeobox transcription factor 1-beta"/>
    <property type="match status" value="1"/>
</dbReference>
<evidence type="ECO:0000259" key="13">
    <source>
        <dbReference type="PROSITE" id="PS50023"/>
    </source>
</evidence>
<organism evidence="15 16">
    <name type="scientific">Hyalella azteca</name>
    <name type="common">Amphipod</name>
    <dbReference type="NCBI Taxonomy" id="294128"/>
    <lineage>
        <taxon>Eukaryota</taxon>
        <taxon>Metazoa</taxon>
        <taxon>Ecdysozoa</taxon>
        <taxon>Arthropoda</taxon>
        <taxon>Crustacea</taxon>
        <taxon>Multicrustacea</taxon>
        <taxon>Malacostraca</taxon>
        <taxon>Eumalacostraca</taxon>
        <taxon>Peracarida</taxon>
        <taxon>Amphipoda</taxon>
        <taxon>Senticaudata</taxon>
        <taxon>Talitrida</taxon>
        <taxon>Talitroidea</taxon>
        <taxon>Hyalellidae</taxon>
        <taxon>Hyalella</taxon>
    </lineage>
</organism>
<evidence type="ECO:0000256" key="3">
    <source>
        <dbReference type="ARBA" id="ARBA00022737"/>
    </source>
</evidence>
<evidence type="ECO:0000256" key="7">
    <source>
        <dbReference type="ARBA" id="ARBA00023155"/>
    </source>
</evidence>
<feature type="region of interest" description="Disordered" evidence="12">
    <location>
        <begin position="464"/>
        <end position="515"/>
    </location>
</feature>
<dbReference type="GO" id="GO:0030182">
    <property type="term" value="P:neuron differentiation"/>
    <property type="evidence" value="ECO:0007669"/>
    <property type="project" value="TreeGrafter"/>
</dbReference>
<dbReference type="Gene3D" id="2.10.110.10">
    <property type="entry name" value="Cysteine Rich Protein"/>
    <property type="match status" value="2"/>
</dbReference>
<evidence type="ECO:0000256" key="4">
    <source>
        <dbReference type="ARBA" id="ARBA00022833"/>
    </source>
</evidence>
<dbReference type="InterPro" id="IPR009057">
    <property type="entry name" value="Homeodomain-like_sf"/>
</dbReference>
<dbReference type="FunFam" id="1.10.10.60:FF:000075">
    <property type="entry name" value="LIM/homeobox protein Lhx1"/>
    <property type="match status" value="1"/>
</dbReference>
<dbReference type="InterPro" id="IPR049618">
    <property type="entry name" value="Lhx1/5_LIM1"/>
</dbReference>
<dbReference type="Pfam" id="PF00412">
    <property type="entry name" value="LIM"/>
    <property type="match status" value="2"/>
</dbReference>
<dbReference type="OrthoDB" id="10068367at2759"/>
<dbReference type="SMART" id="SM00389">
    <property type="entry name" value="HOX"/>
    <property type="match status" value="1"/>
</dbReference>
<evidence type="ECO:0000256" key="1">
    <source>
        <dbReference type="ARBA" id="ARBA00004123"/>
    </source>
</evidence>
<accession>A0A8B7NGB2</accession>
<comment type="subcellular location">
    <subcellularLocation>
        <location evidence="1 9 11">Nucleus</location>
    </subcellularLocation>
</comment>
<dbReference type="PROSITE" id="PS50071">
    <property type="entry name" value="HOMEOBOX_2"/>
    <property type="match status" value="1"/>
</dbReference>
<dbReference type="FunFam" id="2.10.110.10:FF:000136">
    <property type="entry name" value="LIM domain family"/>
    <property type="match status" value="1"/>
</dbReference>
<proteinExistence type="predicted"/>
<name>A0A8B7NGB2_HYAAZ</name>
<keyword evidence="15" id="KW-1185">Reference proteome</keyword>
<evidence type="ECO:0000256" key="10">
    <source>
        <dbReference type="PROSITE-ProRule" id="PRU00125"/>
    </source>
</evidence>
<dbReference type="PANTHER" id="PTHR24208:SF105">
    <property type="entry name" value="DLIM1"/>
    <property type="match status" value="1"/>
</dbReference>
<feature type="domain" description="LIM zinc-binding" evidence="13">
    <location>
        <begin position="32"/>
        <end position="91"/>
    </location>
</feature>
<dbReference type="SMART" id="SM00132">
    <property type="entry name" value="LIM"/>
    <property type="match status" value="2"/>
</dbReference>
<evidence type="ECO:0000313" key="16">
    <source>
        <dbReference type="RefSeq" id="XP_018012665.1"/>
    </source>
</evidence>
<feature type="domain" description="LIM zinc-binding" evidence="13">
    <location>
        <begin position="92"/>
        <end position="154"/>
    </location>
</feature>
<evidence type="ECO:0000313" key="15">
    <source>
        <dbReference type="Proteomes" id="UP000694843"/>
    </source>
</evidence>
<dbReference type="InterPro" id="IPR001356">
    <property type="entry name" value="HD"/>
</dbReference>
<gene>
    <name evidence="16" type="primary">LOC108669768</name>
</gene>
<keyword evidence="3" id="KW-0677">Repeat</keyword>
<dbReference type="GO" id="GO:0005634">
    <property type="term" value="C:nucleus"/>
    <property type="evidence" value="ECO:0007669"/>
    <property type="project" value="UniProtKB-SubCell"/>
</dbReference>
<feature type="DNA-binding region" description="Homeobox" evidence="9">
    <location>
        <begin position="319"/>
        <end position="378"/>
    </location>
</feature>
<evidence type="ECO:0000256" key="5">
    <source>
        <dbReference type="ARBA" id="ARBA00023038"/>
    </source>
</evidence>
<evidence type="ECO:0000256" key="11">
    <source>
        <dbReference type="RuleBase" id="RU000682"/>
    </source>
</evidence>
<dbReference type="InterPro" id="IPR049619">
    <property type="entry name" value="Lhx1/5_LIM2"/>
</dbReference>
<dbReference type="InterPro" id="IPR001781">
    <property type="entry name" value="Znf_LIM"/>
</dbReference>
<dbReference type="PROSITE" id="PS50023">
    <property type="entry name" value="LIM_DOMAIN_2"/>
    <property type="match status" value="2"/>
</dbReference>
<dbReference type="InterPro" id="IPR017970">
    <property type="entry name" value="Homeobox_CS"/>
</dbReference>
<dbReference type="KEGG" id="hazt:108669768"/>
<dbReference type="Proteomes" id="UP000694843">
    <property type="component" value="Unplaced"/>
</dbReference>
<keyword evidence="6 9" id="KW-0238">DNA-binding</keyword>
<dbReference type="GO" id="GO:0008270">
    <property type="term" value="F:zinc ion binding"/>
    <property type="evidence" value="ECO:0007669"/>
    <property type="project" value="InterPro"/>
</dbReference>
<evidence type="ECO:0000256" key="2">
    <source>
        <dbReference type="ARBA" id="ARBA00022723"/>
    </source>
</evidence>
<evidence type="ECO:0000256" key="6">
    <source>
        <dbReference type="ARBA" id="ARBA00023125"/>
    </source>
</evidence>
<dbReference type="RefSeq" id="XP_018012665.1">
    <property type="nucleotide sequence ID" value="XM_018157176.2"/>
</dbReference>
<feature type="region of interest" description="Disordered" evidence="12">
    <location>
        <begin position="173"/>
        <end position="219"/>
    </location>
</feature>
<dbReference type="GeneID" id="108669768"/>
<keyword evidence="7 9" id="KW-0371">Homeobox</keyword>
<keyword evidence="5 10" id="KW-0440">LIM domain</keyword>
<dbReference type="GO" id="GO:0000981">
    <property type="term" value="F:DNA-binding transcription factor activity, RNA polymerase II-specific"/>
    <property type="evidence" value="ECO:0007669"/>
    <property type="project" value="InterPro"/>
</dbReference>
<dbReference type="SUPFAM" id="SSF46689">
    <property type="entry name" value="Homeodomain-like"/>
    <property type="match status" value="1"/>
</dbReference>
<dbReference type="SUPFAM" id="SSF57716">
    <property type="entry name" value="Glucocorticoid receptor-like (DNA-binding domain)"/>
    <property type="match status" value="2"/>
</dbReference>
<dbReference type="InterPro" id="IPR050453">
    <property type="entry name" value="LIM_Homeobox_TF"/>
</dbReference>
<feature type="compositionally biased region" description="Basic and acidic residues" evidence="12">
    <location>
        <begin position="278"/>
        <end position="289"/>
    </location>
</feature>
<dbReference type="CDD" id="cd00086">
    <property type="entry name" value="homeodomain"/>
    <property type="match status" value="1"/>
</dbReference>